<feature type="binding site" evidence="5">
    <location>
        <position position="200"/>
    </location>
    <ligand>
        <name>Fe cation</name>
        <dbReference type="ChEBI" id="CHEBI:24875"/>
        <note>catalytic</note>
    </ligand>
</feature>
<dbReference type="AlphaFoldDB" id="T1IVV6"/>
<accession>T1IVV6</accession>
<keyword evidence="4 5" id="KW-0408">Iron</keyword>
<dbReference type="HOGENOM" id="CLU_304089_0_0_1"/>
<dbReference type="Proteomes" id="UP000014500">
    <property type="component" value="Unassembled WGS sequence"/>
</dbReference>
<evidence type="ECO:0000256" key="2">
    <source>
        <dbReference type="ARBA" id="ARBA00022723"/>
    </source>
</evidence>
<dbReference type="SUPFAM" id="SSF50998">
    <property type="entry name" value="Quinoprotein alcohol dehydrogenase-like"/>
    <property type="match status" value="1"/>
</dbReference>
<dbReference type="PhylomeDB" id="T1IVV6"/>
<evidence type="ECO:0000313" key="7">
    <source>
        <dbReference type="Proteomes" id="UP000014500"/>
    </source>
</evidence>
<evidence type="ECO:0000313" key="6">
    <source>
        <dbReference type="EnsemblMetazoa" id="SMAR005310-PA"/>
    </source>
</evidence>
<reference evidence="6" key="2">
    <citation type="submission" date="2015-02" db="UniProtKB">
        <authorList>
            <consortium name="EnsemblMetazoa"/>
        </authorList>
    </citation>
    <scope>IDENTIFICATION</scope>
</reference>
<reference evidence="7" key="1">
    <citation type="submission" date="2011-05" db="EMBL/GenBank/DDBJ databases">
        <authorList>
            <person name="Richards S.R."/>
            <person name="Qu J."/>
            <person name="Jiang H."/>
            <person name="Jhangiani S.N."/>
            <person name="Agravi P."/>
            <person name="Goodspeed R."/>
            <person name="Gross S."/>
            <person name="Mandapat C."/>
            <person name="Jackson L."/>
            <person name="Mathew T."/>
            <person name="Pu L."/>
            <person name="Thornton R."/>
            <person name="Saada N."/>
            <person name="Wilczek-Boney K.B."/>
            <person name="Lee S."/>
            <person name="Kovar C."/>
            <person name="Wu Y."/>
            <person name="Scherer S.E."/>
            <person name="Worley K.C."/>
            <person name="Muzny D.M."/>
            <person name="Gibbs R."/>
        </authorList>
    </citation>
    <scope>NUCLEOTIDE SEQUENCE</scope>
    <source>
        <strain evidence="7">Brora</strain>
    </source>
</reference>
<sequence>MISNTKGEIPKWLYGVFLRIGPGRYDFGKDFTVNHWFDGFALMHNFIFSNGQVTYRSRYLKSEAYKKAQELHTTIYTEFGTKAHPDFYNNMLHVYQLQGNFYSATETHFIHRIDPITLHTKERVNLNNTIPVHVLSSQPLTDQDGNTYNIGVSFTNIKYVILKFPPKDTLTEGLDTDPVENGSILCQIPFRWKMKFSYCHSFSITKNYIVFLDQPLVMNGMKLIASQVRGYCYKECMDWNPEEKNRFYIIDKANGAVWKTQFITCVPHFALNHINAYEDDGHIVVDIVTYPNAEVLDKLYLNKMRASQLDLSSLPQAQRFVLPILKKIKDVKCKQGENLVKLKGCNAEARVSDGVVVIQPENLGPPGFDMPQINYSYIGKKYKYVYATGLLFDGVYKNGLVKLNVKTKEYKVWKVNEYMTFSEPVFAPHPHACSEDDGLVLTIGLSFKDNIADTLRIFDAKSLTEVARLVANDTYMMDISKLFKNAEAHPDPIEVPIKGVIPDWVRGTYYKIGPGKFDLPSGFTITFRARYVESEAYKRAMAVGKPVFTEFGTKSYEDSSKNIMSRAIHKIMPSDMTDNAQGNLFVMNGRLYAATETCFIRQIDPDTLETKEKFDLWKTVGVNFCSSHYVKDRDGTLYNAGAVLIPTVKYHIFKIPPSLKATDSKYEKSPFRDVQQVGNISSSWKTSFGYNHSIAITDNYIVYVEQPYLVNLMKLITTQIKGKSLKECMDWCPEEKTRFYLVDKKNGSQKKIKYETAAMFFYHFINAYEDGDFVVVDLLAHDTPIMCENFLLGNIRNCQVYETPDHPGLRRFVFPISNIKHEPSKVNLVNLNYTTASAEKEKDDTIALTPECIGEVGFDHPCINIKQCLGRKYRYFYAGGLYGEDTIYRRSVFKMDLQTREVKAWRNAEESIMGEPFFLPNPTGIDEDDGIIIATASDVRPTHRSLLVFLEAKNMTELARVEIPIDIKVLNHAFFLPS</sequence>
<dbReference type="PANTHER" id="PTHR10543">
    <property type="entry name" value="BETA-CAROTENE DIOXYGENASE"/>
    <property type="match status" value="1"/>
</dbReference>
<dbReference type="EMBL" id="JH431596">
    <property type="status" value="NOT_ANNOTATED_CDS"/>
    <property type="molecule type" value="Genomic_DNA"/>
</dbReference>
<comment type="similarity">
    <text evidence="1">Belongs to the carotenoid oxygenase family.</text>
</comment>
<keyword evidence="3" id="KW-0560">Oxidoreductase</keyword>
<dbReference type="eggNOG" id="KOG1285">
    <property type="taxonomic scope" value="Eukaryota"/>
</dbReference>
<organism evidence="6 7">
    <name type="scientific">Strigamia maritima</name>
    <name type="common">European centipede</name>
    <name type="synonym">Geophilus maritimus</name>
    <dbReference type="NCBI Taxonomy" id="126957"/>
    <lineage>
        <taxon>Eukaryota</taxon>
        <taxon>Metazoa</taxon>
        <taxon>Ecdysozoa</taxon>
        <taxon>Arthropoda</taxon>
        <taxon>Myriapoda</taxon>
        <taxon>Chilopoda</taxon>
        <taxon>Pleurostigmophora</taxon>
        <taxon>Geophilomorpha</taxon>
        <taxon>Linotaeniidae</taxon>
        <taxon>Strigamia</taxon>
    </lineage>
</organism>
<evidence type="ECO:0000256" key="4">
    <source>
        <dbReference type="ARBA" id="ARBA00023004"/>
    </source>
</evidence>
<dbReference type="STRING" id="126957.T1IVV6"/>
<evidence type="ECO:0000256" key="5">
    <source>
        <dbReference type="PIRSR" id="PIRSR604294-1"/>
    </source>
</evidence>
<name>T1IVV6_STRMM</name>
<dbReference type="EnsemblMetazoa" id="SMAR005310-RA">
    <property type="protein sequence ID" value="SMAR005310-PA"/>
    <property type="gene ID" value="SMAR005310"/>
</dbReference>
<comment type="cofactor">
    <cofactor evidence="5">
        <name>Fe(2+)</name>
        <dbReference type="ChEBI" id="CHEBI:29033"/>
    </cofactor>
    <text evidence="5">Binds 1 Fe(2+) ion per subunit.</text>
</comment>
<proteinExistence type="inferred from homology"/>
<dbReference type="PANTHER" id="PTHR10543:SF24">
    <property type="entry name" value="CAROTENOID ISOMEROOXYGENASE"/>
    <property type="match status" value="1"/>
</dbReference>
<dbReference type="GO" id="GO:0003834">
    <property type="term" value="F:beta-carotene 15,15'-dioxygenase activity"/>
    <property type="evidence" value="ECO:0007669"/>
    <property type="project" value="TreeGrafter"/>
</dbReference>
<dbReference type="OMA" id="TIPNPIM"/>
<keyword evidence="2 5" id="KW-0479">Metal-binding</keyword>
<dbReference type="GO" id="GO:0016121">
    <property type="term" value="P:carotene catabolic process"/>
    <property type="evidence" value="ECO:0007669"/>
    <property type="project" value="TreeGrafter"/>
</dbReference>
<dbReference type="InterPro" id="IPR004294">
    <property type="entry name" value="Carotenoid_Oase"/>
</dbReference>
<dbReference type="InterPro" id="IPR011047">
    <property type="entry name" value="Quinoprotein_ADH-like_sf"/>
</dbReference>
<evidence type="ECO:0000256" key="1">
    <source>
        <dbReference type="ARBA" id="ARBA00006787"/>
    </source>
</evidence>
<dbReference type="Pfam" id="PF03055">
    <property type="entry name" value="RPE65"/>
    <property type="match status" value="2"/>
</dbReference>
<evidence type="ECO:0000256" key="3">
    <source>
        <dbReference type="ARBA" id="ARBA00023002"/>
    </source>
</evidence>
<keyword evidence="7" id="KW-1185">Reference proteome</keyword>
<protein>
    <submittedName>
        <fullName evidence="6">Uncharacterized protein</fullName>
    </submittedName>
</protein>
<dbReference type="GO" id="GO:0042574">
    <property type="term" value="P:retinal metabolic process"/>
    <property type="evidence" value="ECO:0007669"/>
    <property type="project" value="TreeGrafter"/>
</dbReference>
<dbReference type="GO" id="GO:0046872">
    <property type="term" value="F:metal ion binding"/>
    <property type="evidence" value="ECO:0007669"/>
    <property type="project" value="UniProtKB-KW"/>
</dbReference>
<dbReference type="GO" id="GO:0010436">
    <property type="term" value="F:carotenoid dioxygenase activity"/>
    <property type="evidence" value="ECO:0007669"/>
    <property type="project" value="TreeGrafter"/>
</dbReference>